<dbReference type="Gene3D" id="3.90.190.10">
    <property type="entry name" value="Protein tyrosine phosphatase superfamily"/>
    <property type="match status" value="1"/>
</dbReference>
<evidence type="ECO:0000256" key="2">
    <source>
        <dbReference type="ARBA" id="ARBA00022801"/>
    </source>
</evidence>
<sequence length="212" mass="24352">MSEKDSSVNDLTQFFKKSHKIEDNLYLGELKLATNKTELKTLDIKVIVSVVDYNMPEVKIPDIKYYHFRVADGPNEDILSIFGETNQIISDCQSKGVNVLVHCTAGVSRSATVVIAYLMSKHKKPYKEIIQRVKDIRKKISPNDGFVKQLILYEELNYRIDANDKKLRQHLLRTLFLNTNISNTSDRYFQRLVAVERLTPNLLPGKGYLCAK</sequence>
<dbReference type="InterPro" id="IPR016130">
    <property type="entry name" value="Tyr_Pase_AS"/>
</dbReference>
<dbReference type="GO" id="GO:0004725">
    <property type="term" value="F:protein tyrosine phosphatase activity"/>
    <property type="evidence" value="ECO:0007669"/>
    <property type="project" value="TreeGrafter"/>
</dbReference>
<comment type="catalytic activity">
    <reaction evidence="5">
        <text>O-phospho-L-threonyl-[protein] + H2O = L-threonyl-[protein] + phosphate</text>
        <dbReference type="Rhea" id="RHEA:47004"/>
        <dbReference type="Rhea" id="RHEA-COMP:11060"/>
        <dbReference type="Rhea" id="RHEA-COMP:11605"/>
        <dbReference type="ChEBI" id="CHEBI:15377"/>
        <dbReference type="ChEBI" id="CHEBI:30013"/>
        <dbReference type="ChEBI" id="CHEBI:43474"/>
        <dbReference type="ChEBI" id="CHEBI:61977"/>
        <dbReference type="EC" id="3.1.3.16"/>
    </reaction>
</comment>
<dbReference type="InterPro" id="IPR000387">
    <property type="entry name" value="Tyr_Pase_dom"/>
</dbReference>
<dbReference type="AlphaFoldDB" id="A0A7R9MM71"/>
<dbReference type="Proteomes" id="UP000728032">
    <property type="component" value="Unassembled WGS sequence"/>
</dbReference>
<dbReference type="EMBL" id="CAJPVJ010029764">
    <property type="protein sequence ID" value="CAG2180019.1"/>
    <property type="molecule type" value="Genomic_DNA"/>
</dbReference>
<proteinExistence type="inferred from homology"/>
<dbReference type="InterPro" id="IPR000340">
    <property type="entry name" value="Dual-sp_phosphatase_cat-dom"/>
</dbReference>
<evidence type="ECO:0000259" key="7">
    <source>
        <dbReference type="PROSITE" id="PS50056"/>
    </source>
</evidence>
<dbReference type="SMART" id="SM00195">
    <property type="entry name" value="DSPc"/>
    <property type="match status" value="1"/>
</dbReference>
<dbReference type="InterPro" id="IPR003595">
    <property type="entry name" value="Tyr_Pase_cat"/>
</dbReference>
<comment type="catalytic activity">
    <reaction evidence="4">
        <text>O-phospho-L-seryl-[protein] + H2O = L-seryl-[protein] + phosphate</text>
        <dbReference type="Rhea" id="RHEA:20629"/>
        <dbReference type="Rhea" id="RHEA-COMP:9863"/>
        <dbReference type="Rhea" id="RHEA-COMP:11604"/>
        <dbReference type="ChEBI" id="CHEBI:15377"/>
        <dbReference type="ChEBI" id="CHEBI:29999"/>
        <dbReference type="ChEBI" id="CHEBI:43474"/>
        <dbReference type="ChEBI" id="CHEBI:83421"/>
        <dbReference type="EC" id="3.1.3.16"/>
    </reaction>
</comment>
<name>A0A7R9MM71_9ACAR</name>
<dbReference type="Pfam" id="PF00782">
    <property type="entry name" value="DSPc"/>
    <property type="match status" value="1"/>
</dbReference>
<dbReference type="GO" id="GO:0004722">
    <property type="term" value="F:protein serine/threonine phosphatase activity"/>
    <property type="evidence" value="ECO:0007669"/>
    <property type="project" value="UniProtKB-EC"/>
</dbReference>
<dbReference type="InterPro" id="IPR029021">
    <property type="entry name" value="Prot-tyrosine_phosphatase-like"/>
</dbReference>
<dbReference type="CDD" id="cd14498">
    <property type="entry name" value="DSP"/>
    <property type="match status" value="1"/>
</dbReference>
<dbReference type="GO" id="GO:0007165">
    <property type="term" value="P:signal transduction"/>
    <property type="evidence" value="ECO:0007669"/>
    <property type="project" value="TreeGrafter"/>
</dbReference>
<evidence type="ECO:0000313" key="8">
    <source>
        <dbReference type="EMBL" id="CAD7662882.1"/>
    </source>
</evidence>
<dbReference type="SUPFAM" id="SSF52799">
    <property type="entry name" value="(Phosphotyrosine protein) phosphatases II"/>
    <property type="match status" value="1"/>
</dbReference>
<evidence type="ECO:0008006" key="10">
    <source>
        <dbReference type="Google" id="ProtNLM"/>
    </source>
</evidence>
<evidence type="ECO:0000256" key="1">
    <source>
        <dbReference type="ARBA" id="ARBA00008601"/>
    </source>
</evidence>
<accession>A0A7R9MM71</accession>
<organism evidence="8">
    <name type="scientific">Oppiella nova</name>
    <dbReference type="NCBI Taxonomy" id="334625"/>
    <lineage>
        <taxon>Eukaryota</taxon>
        <taxon>Metazoa</taxon>
        <taxon>Ecdysozoa</taxon>
        <taxon>Arthropoda</taxon>
        <taxon>Chelicerata</taxon>
        <taxon>Arachnida</taxon>
        <taxon>Acari</taxon>
        <taxon>Acariformes</taxon>
        <taxon>Sarcoptiformes</taxon>
        <taxon>Oribatida</taxon>
        <taxon>Brachypylina</taxon>
        <taxon>Oppioidea</taxon>
        <taxon>Oppiidae</taxon>
        <taxon>Oppiella</taxon>
    </lineage>
</organism>
<feature type="non-terminal residue" evidence="8">
    <location>
        <position position="212"/>
    </location>
</feature>
<reference evidence="8" key="1">
    <citation type="submission" date="2020-11" db="EMBL/GenBank/DDBJ databases">
        <authorList>
            <person name="Tran Van P."/>
        </authorList>
    </citation>
    <scope>NUCLEOTIDE SEQUENCE</scope>
</reference>
<evidence type="ECO:0000256" key="3">
    <source>
        <dbReference type="ARBA" id="ARBA00022912"/>
    </source>
</evidence>
<dbReference type="OrthoDB" id="6408925at2759"/>
<keyword evidence="2" id="KW-0378">Hydrolase</keyword>
<dbReference type="PANTHER" id="PTHR45948">
    <property type="entry name" value="DUAL SPECIFICITY PROTEIN PHOSPHATASE DDB_G0269404-RELATED"/>
    <property type="match status" value="1"/>
</dbReference>
<feature type="domain" description="Tyrosine specific protein phosphatases" evidence="7">
    <location>
        <begin position="79"/>
        <end position="137"/>
    </location>
</feature>
<dbReference type="InterPro" id="IPR020422">
    <property type="entry name" value="TYR_PHOSPHATASE_DUAL_dom"/>
</dbReference>
<evidence type="ECO:0000256" key="4">
    <source>
        <dbReference type="ARBA" id="ARBA00047761"/>
    </source>
</evidence>
<dbReference type="EMBL" id="OC944589">
    <property type="protein sequence ID" value="CAD7662882.1"/>
    <property type="molecule type" value="Genomic_DNA"/>
</dbReference>
<evidence type="ECO:0000256" key="5">
    <source>
        <dbReference type="ARBA" id="ARBA00048336"/>
    </source>
</evidence>
<dbReference type="PROSITE" id="PS50054">
    <property type="entry name" value="TYR_PHOSPHATASE_DUAL"/>
    <property type="match status" value="1"/>
</dbReference>
<evidence type="ECO:0000313" key="9">
    <source>
        <dbReference type="Proteomes" id="UP000728032"/>
    </source>
</evidence>
<keyword evidence="3" id="KW-0904">Protein phosphatase</keyword>
<dbReference type="GO" id="GO:0005829">
    <property type="term" value="C:cytosol"/>
    <property type="evidence" value="ECO:0007669"/>
    <property type="project" value="TreeGrafter"/>
</dbReference>
<keyword evidence="9" id="KW-1185">Reference proteome</keyword>
<protein>
    <recommendedName>
        <fullName evidence="10">Protein-tyrosine-phosphatase</fullName>
    </recommendedName>
</protein>
<feature type="domain" description="Tyrosine-protein phosphatase" evidence="6">
    <location>
        <begin position="16"/>
        <end position="159"/>
    </location>
</feature>
<evidence type="ECO:0000259" key="6">
    <source>
        <dbReference type="PROSITE" id="PS50054"/>
    </source>
</evidence>
<dbReference type="PROSITE" id="PS50056">
    <property type="entry name" value="TYR_PHOSPHATASE_2"/>
    <property type="match status" value="1"/>
</dbReference>
<dbReference type="PANTHER" id="PTHR45948:SF2">
    <property type="entry name" value="DUAL SPECIFICITY PROTEIN PHOSPHATASE"/>
    <property type="match status" value="1"/>
</dbReference>
<comment type="similarity">
    <text evidence="1">Belongs to the protein-tyrosine phosphatase family. Non-receptor class dual specificity subfamily.</text>
</comment>
<dbReference type="SMART" id="SM00404">
    <property type="entry name" value="PTPc_motif"/>
    <property type="match status" value="1"/>
</dbReference>
<gene>
    <name evidence="8" type="ORF">ONB1V03_LOCUS19442</name>
</gene>
<dbReference type="PROSITE" id="PS00383">
    <property type="entry name" value="TYR_PHOSPHATASE_1"/>
    <property type="match status" value="1"/>
</dbReference>